<accession>A0A4Y2SFK2</accession>
<reference evidence="1 2" key="1">
    <citation type="journal article" date="2019" name="Sci. Rep.">
        <title>Orb-weaving spider Araneus ventricosus genome elucidates the spidroin gene catalogue.</title>
        <authorList>
            <person name="Kono N."/>
            <person name="Nakamura H."/>
            <person name="Ohtoshi R."/>
            <person name="Moran D.A.P."/>
            <person name="Shinohara A."/>
            <person name="Yoshida Y."/>
            <person name="Fujiwara M."/>
            <person name="Mori M."/>
            <person name="Tomita M."/>
            <person name="Arakawa K."/>
        </authorList>
    </citation>
    <scope>NUCLEOTIDE SEQUENCE [LARGE SCALE GENOMIC DNA]</scope>
</reference>
<comment type="caution">
    <text evidence="1">The sequence shown here is derived from an EMBL/GenBank/DDBJ whole genome shotgun (WGS) entry which is preliminary data.</text>
</comment>
<sequence length="108" mass="12063">MAGVIFVKKASSHEVDDAGTCGGSYAHNPIIQKVCDWDSHFDGVTFLPFSFCRTVNFTFFWLICFPNDALVLVWNTWVYCENKYKSTTNIDSTYSGVALDGWGQGAMV</sequence>
<evidence type="ECO:0000313" key="2">
    <source>
        <dbReference type="Proteomes" id="UP000499080"/>
    </source>
</evidence>
<gene>
    <name evidence="1" type="ORF">AVEN_130171_1</name>
</gene>
<name>A0A4Y2SFK2_ARAVE</name>
<keyword evidence="2" id="KW-1185">Reference proteome</keyword>
<dbReference type="AlphaFoldDB" id="A0A4Y2SFK2"/>
<protein>
    <submittedName>
        <fullName evidence="1">Uncharacterized protein</fullName>
    </submittedName>
</protein>
<proteinExistence type="predicted"/>
<organism evidence="1 2">
    <name type="scientific">Araneus ventricosus</name>
    <name type="common">Orbweaver spider</name>
    <name type="synonym">Epeira ventricosa</name>
    <dbReference type="NCBI Taxonomy" id="182803"/>
    <lineage>
        <taxon>Eukaryota</taxon>
        <taxon>Metazoa</taxon>
        <taxon>Ecdysozoa</taxon>
        <taxon>Arthropoda</taxon>
        <taxon>Chelicerata</taxon>
        <taxon>Arachnida</taxon>
        <taxon>Araneae</taxon>
        <taxon>Araneomorphae</taxon>
        <taxon>Entelegynae</taxon>
        <taxon>Araneoidea</taxon>
        <taxon>Araneidae</taxon>
        <taxon>Araneus</taxon>
    </lineage>
</organism>
<dbReference type="EMBL" id="BGPR01021518">
    <property type="protein sequence ID" value="GBN86887.1"/>
    <property type="molecule type" value="Genomic_DNA"/>
</dbReference>
<evidence type="ECO:0000313" key="1">
    <source>
        <dbReference type="EMBL" id="GBN86887.1"/>
    </source>
</evidence>
<dbReference type="Proteomes" id="UP000499080">
    <property type="component" value="Unassembled WGS sequence"/>
</dbReference>